<evidence type="ECO:0000256" key="4">
    <source>
        <dbReference type="ARBA" id="ARBA00022801"/>
    </source>
</evidence>
<feature type="active site" evidence="7">
    <location>
        <position position="281"/>
    </location>
</feature>
<dbReference type="SMART" id="SM00114">
    <property type="entry name" value="CARD"/>
    <property type="match status" value="1"/>
</dbReference>
<comment type="caution">
    <text evidence="12">The sequence shown here is derived from an EMBL/GenBank/DDBJ whole genome shotgun (WGS) entry which is preliminary data.</text>
</comment>
<proteinExistence type="inferred from homology"/>
<dbReference type="GO" id="GO:0006915">
    <property type="term" value="P:apoptotic process"/>
    <property type="evidence" value="ECO:0007669"/>
    <property type="project" value="UniProtKB-KW"/>
</dbReference>
<protein>
    <recommendedName>
        <fullName evidence="14">Caspase-2</fullName>
    </recommendedName>
</protein>
<feature type="domain" description="Caspase family p10" evidence="9">
    <location>
        <begin position="361"/>
        <end position="447"/>
    </location>
</feature>
<keyword evidence="2" id="KW-0645">Protease</keyword>
<dbReference type="PRINTS" id="PR00376">
    <property type="entry name" value="IL1BCENZYME"/>
</dbReference>
<dbReference type="SUPFAM" id="SSF47986">
    <property type="entry name" value="DEATH domain"/>
    <property type="match status" value="1"/>
</dbReference>
<evidence type="ECO:0000313" key="13">
    <source>
        <dbReference type="Proteomes" id="UP001195483"/>
    </source>
</evidence>
<dbReference type="InterPro" id="IPR011029">
    <property type="entry name" value="DEATH-like_dom_sf"/>
</dbReference>
<dbReference type="PROSITE" id="PS01121">
    <property type="entry name" value="CASPASE_HIS"/>
    <property type="match status" value="1"/>
</dbReference>
<accession>A0AAE0S6P7</accession>
<dbReference type="Proteomes" id="UP001195483">
    <property type="component" value="Unassembled WGS sequence"/>
</dbReference>
<feature type="active site" evidence="7">
    <location>
        <position position="325"/>
    </location>
</feature>
<dbReference type="InterPro" id="IPR002398">
    <property type="entry name" value="Pept_C14"/>
</dbReference>
<evidence type="ECO:0000313" key="12">
    <source>
        <dbReference type="EMBL" id="KAK3586316.1"/>
    </source>
</evidence>
<dbReference type="AlphaFoldDB" id="A0AAE0S6P7"/>
<keyword evidence="13" id="KW-1185">Reference proteome</keyword>
<dbReference type="PROSITE" id="PS50207">
    <property type="entry name" value="CASPASE_P10"/>
    <property type="match status" value="1"/>
</dbReference>
<evidence type="ECO:0000259" key="10">
    <source>
        <dbReference type="PROSITE" id="PS50208"/>
    </source>
</evidence>
<reference evidence="12" key="1">
    <citation type="journal article" date="2021" name="Genome Biol. Evol.">
        <title>A High-Quality Reference Genome for a Parasitic Bivalve with Doubly Uniparental Inheritance (Bivalvia: Unionida).</title>
        <authorList>
            <person name="Smith C.H."/>
        </authorList>
    </citation>
    <scope>NUCLEOTIDE SEQUENCE</scope>
    <source>
        <strain evidence="12">CHS0354</strain>
    </source>
</reference>
<dbReference type="CDD" id="cd01671">
    <property type="entry name" value="CARD"/>
    <property type="match status" value="1"/>
</dbReference>
<evidence type="ECO:0000256" key="2">
    <source>
        <dbReference type="ARBA" id="ARBA00022670"/>
    </source>
</evidence>
<evidence type="ECO:0008006" key="14">
    <source>
        <dbReference type="Google" id="ProtNLM"/>
    </source>
</evidence>
<evidence type="ECO:0000259" key="11">
    <source>
        <dbReference type="PROSITE" id="PS50209"/>
    </source>
</evidence>
<dbReference type="SUPFAM" id="SSF52129">
    <property type="entry name" value="Caspase-like"/>
    <property type="match status" value="1"/>
</dbReference>
<dbReference type="InterPro" id="IPR011600">
    <property type="entry name" value="Pept_C14_caspase"/>
</dbReference>
<dbReference type="CDD" id="cd00032">
    <property type="entry name" value="CASc"/>
    <property type="match status" value="1"/>
</dbReference>
<evidence type="ECO:0000256" key="8">
    <source>
        <dbReference type="RuleBase" id="RU003971"/>
    </source>
</evidence>
<evidence type="ECO:0000256" key="6">
    <source>
        <dbReference type="ARBA" id="ARBA00023145"/>
    </source>
</evidence>
<dbReference type="PANTHER" id="PTHR47901">
    <property type="entry name" value="CASPASE RECRUITMENT DOMAIN-CONTAINING PROTEIN 18"/>
    <property type="match status" value="1"/>
</dbReference>
<dbReference type="InterPro" id="IPR016129">
    <property type="entry name" value="Caspase_his_AS"/>
</dbReference>
<reference evidence="12" key="2">
    <citation type="journal article" date="2021" name="Genome Biol. Evol.">
        <title>Developing a high-quality reference genome for a parasitic bivalve with doubly uniparental inheritance (Bivalvia: Unionida).</title>
        <authorList>
            <person name="Smith C.H."/>
        </authorList>
    </citation>
    <scope>NUCLEOTIDE SEQUENCE</scope>
    <source>
        <strain evidence="12">CHS0354</strain>
        <tissue evidence="12">Mantle</tissue>
    </source>
</reference>
<dbReference type="EMBL" id="JAEAOA010001216">
    <property type="protein sequence ID" value="KAK3586316.1"/>
    <property type="molecule type" value="Genomic_DNA"/>
</dbReference>
<keyword evidence="4" id="KW-0378">Hydrolase</keyword>
<dbReference type="GO" id="GO:0004197">
    <property type="term" value="F:cysteine-type endopeptidase activity"/>
    <property type="evidence" value="ECO:0007669"/>
    <property type="project" value="InterPro"/>
</dbReference>
<keyword evidence="5" id="KW-0788">Thiol protease</keyword>
<feature type="domain" description="CARD" evidence="11">
    <location>
        <begin position="1"/>
        <end position="90"/>
    </location>
</feature>
<evidence type="ECO:0000256" key="1">
    <source>
        <dbReference type="ARBA" id="ARBA00010134"/>
    </source>
</evidence>
<evidence type="ECO:0000259" key="9">
    <source>
        <dbReference type="PROSITE" id="PS50207"/>
    </source>
</evidence>
<dbReference type="InterPro" id="IPR015917">
    <property type="entry name" value="Pept_C14A"/>
</dbReference>
<comment type="similarity">
    <text evidence="1 8">Belongs to the peptidase C14A family.</text>
</comment>
<dbReference type="GO" id="GO:0042981">
    <property type="term" value="P:regulation of apoptotic process"/>
    <property type="evidence" value="ECO:0007669"/>
    <property type="project" value="InterPro"/>
</dbReference>
<dbReference type="PANTHER" id="PTHR47901:SF8">
    <property type="entry name" value="CASPASE-3"/>
    <property type="match status" value="1"/>
</dbReference>
<dbReference type="PROSITE" id="PS50209">
    <property type="entry name" value="CARD"/>
    <property type="match status" value="1"/>
</dbReference>
<evidence type="ECO:0000256" key="5">
    <source>
        <dbReference type="ARBA" id="ARBA00022807"/>
    </source>
</evidence>
<dbReference type="Pfam" id="PF00656">
    <property type="entry name" value="Peptidase_C14"/>
    <property type="match status" value="1"/>
</dbReference>
<keyword evidence="6" id="KW-0865">Zymogen</keyword>
<reference evidence="12" key="3">
    <citation type="submission" date="2023-05" db="EMBL/GenBank/DDBJ databases">
        <authorList>
            <person name="Smith C.H."/>
        </authorList>
    </citation>
    <scope>NUCLEOTIDE SEQUENCE</scope>
    <source>
        <strain evidence="12">CHS0354</strain>
        <tissue evidence="12">Mantle</tissue>
    </source>
</reference>
<dbReference type="InterPro" id="IPR002138">
    <property type="entry name" value="Pept_C14_p10"/>
</dbReference>
<dbReference type="SMART" id="SM00115">
    <property type="entry name" value="CASc"/>
    <property type="match status" value="1"/>
</dbReference>
<dbReference type="PIRSF" id="PIRSF038001">
    <property type="entry name" value="Caspase_ICE"/>
    <property type="match status" value="1"/>
</dbReference>
<dbReference type="InterPro" id="IPR001309">
    <property type="entry name" value="Pept_C14_p20"/>
</dbReference>
<organism evidence="12 13">
    <name type="scientific">Potamilus streckersoni</name>
    <dbReference type="NCBI Taxonomy" id="2493646"/>
    <lineage>
        <taxon>Eukaryota</taxon>
        <taxon>Metazoa</taxon>
        <taxon>Spiralia</taxon>
        <taxon>Lophotrochozoa</taxon>
        <taxon>Mollusca</taxon>
        <taxon>Bivalvia</taxon>
        <taxon>Autobranchia</taxon>
        <taxon>Heteroconchia</taxon>
        <taxon>Palaeoheterodonta</taxon>
        <taxon>Unionida</taxon>
        <taxon>Unionoidea</taxon>
        <taxon>Unionidae</taxon>
        <taxon>Ambleminae</taxon>
        <taxon>Lampsilini</taxon>
        <taxon>Potamilus</taxon>
    </lineage>
</organism>
<name>A0AAE0S6P7_9BIVA</name>
<keyword evidence="3" id="KW-0053">Apoptosis</keyword>
<evidence type="ECO:0000256" key="3">
    <source>
        <dbReference type="ARBA" id="ARBA00022703"/>
    </source>
</evidence>
<feature type="domain" description="Caspase family p20" evidence="10">
    <location>
        <begin position="205"/>
        <end position="329"/>
    </location>
</feature>
<dbReference type="Gene3D" id="3.40.50.1460">
    <property type="match status" value="1"/>
</dbReference>
<dbReference type="Pfam" id="PF00619">
    <property type="entry name" value="CARD"/>
    <property type="match status" value="1"/>
</dbReference>
<sequence>MDEAHKEILRKSRVKIVEDLLIDDILDKLLEKEVFTAMMLEYIMAEKARPDQVRKLIDNLQRRGPDAYDKFILCLREGGHAHLANYILNTEAELRGWSLPYNGTSRNSVSEQSSQTMEPILSLLHVQETGHGNAGQNMADTRGELESMDDSDDSNQNTFIPVQDTQMEGDAVPYIVALSTSQYITESSNKGYTGGKEQYSMESNPRGLVLIINNREFDKQKPRPGTEYDGTMLRDMFIHLGFAVDQICDLTAFGMKEKLKHLAEYPMLHYVDSLVVVILSHGLKDDTVCGVDGSVVKYDEITELFDSKNCPLLHHKPKLFIINACRGDKENTGSQGSSIQADRVDPDIVVIPPRPKGNAFQSQPIPTLQDMVIAASTLPGHVSWRDDNKGSWFIQAIVEVFQEFSKTHHILDMLVRVNRRVAQNLHKNKVQLPQSINMLTKDWFLNPI</sequence>
<dbReference type="InterPro" id="IPR001315">
    <property type="entry name" value="CARD"/>
</dbReference>
<dbReference type="GO" id="GO:0006508">
    <property type="term" value="P:proteolysis"/>
    <property type="evidence" value="ECO:0007669"/>
    <property type="project" value="UniProtKB-KW"/>
</dbReference>
<gene>
    <name evidence="12" type="ORF">CHS0354_019976</name>
</gene>
<dbReference type="PROSITE" id="PS50208">
    <property type="entry name" value="CASPASE_P20"/>
    <property type="match status" value="1"/>
</dbReference>
<dbReference type="Gene3D" id="1.10.533.10">
    <property type="entry name" value="Death Domain, Fas"/>
    <property type="match status" value="1"/>
</dbReference>
<dbReference type="InterPro" id="IPR029030">
    <property type="entry name" value="Caspase-like_dom_sf"/>
</dbReference>
<evidence type="ECO:0000256" key="7">
    <source>
        <dbReference type="PIRSR" id="PIRSR038001-1"/>
    </source>
</evidence>